<gene>
    <name evidence="3" type="ORF">BJX67DRAFT_221514</name>
</gene>
<evidence type="ECO:0000313" key="3">
    <source>
        <dbReference type="EMBL" id="KAL2864506.1"/>
    </source>
</evidence>
<dbReference type="Proteomes" id="UP001610432">
    <property type="component" value="Unassembled WGS sequence"/>
</dbReference>
<evidence type="ECO:0000256" key="1">
    <source>
        <dbReference type="SAM" id="MobiDB-lite"/>
    </source>
</evidence>
<accession>A0ABR4LJ67</accession>
<keyword evidence="4" id="KW-1185">Reference proteome</keyword>
<evidence type="ECO:0008006" key="5">
    <source>
        <dbReference type="Google" id="ProtNLM"/>
    </source>
</evidence>
<evidence type="ECO:0000256" key="2">
    <source>
        <dbReference type="SAM" id="Phobius"/>
    </source>
</evidence>
<dbReference type="GeneID" id="98140829"/>
<keyword evidence="2" id="KW-1133">Transmembrane helix</keyword>
<dbReference type="EMBL" id="JBFXLQ010000040">
    <property type="protein sequence ID" value="KAL2864506.1"/>
    <property type="molecule type" value="Genomic_DNA"/>
</dbReference>
<evidence type="ECO:0000313" key="4">
    <source>
        <dbReference type="Proteomes" id="UP001610432"/>
    </source>
</evidence>
<feature type="compositionally biased region" description="Basic and acidic residues" evidence="1">
    <location>
        <begin position="101"/>
        <end position="139"/>
    </location>
</feature>
<proteinExistence type="predicted"/>
<protein>
    <recommendedName>
        <fullName evidence="5">Rhomboid family membrane protein</fullName>
    </recommendedName>
</protein>
<keyword evidence="2" id="KW-0812">Transmembrane</keyword>
<sequence length="202" mass="23132">MPEETTQTSREADFQRFKNYAAITFLVASPVLIALPPRKLDHLTVLLTTAFAFSANHLTREHTGRSIVDRIESRLAYTNSSPKSPSSTSSSSSFLGIGDLPSERAKQVQERLRAAREGRMKEEGVPKEEMEKLKARQTQEKGVLQRAWMGNEEAGWKERRLQEEQKALDEGKGYGDLIKEHIWEVWTWGENKKKTEEKKKDE</sequence>
<name>A0ABR4LJ67_9EURO</name>
<feature type="transmembrane region" description="Helical" evidence="2">
    <location>
        <begin position="20"/>
        <end position="37"/>
    </location>
</feature>
<dbReference type="RefSeq" id="XP_070883485.1">
    <property type="nucleotide sequence ID" value="XM_071025757.1"/>
</dbReference>
<keyword evidence="2" id="KW-0472">Membrane</keyword>
<feature type="region of interest" description="Disordered" evidence="1">
    <location>
        <begin position="78"/>
        <end position="143"/>
    </location>
</feature>
<comment type="caution">
    <text evidence="3">The sequence shown here is derived from an EMBL/GenBank/DDBJ whole genome shotgun (WGS) entry which is preliminary data.</text>
</comment>
<feature type="compositionally biased region" description="Low complexity" evidence="1">
    <location>
        <begin position="80"/>
        <end position="93"/>
    </location>
</feature>
<organism evidence="3 4">
    <name type="scientific">Aspergillus lucknowensis</name>
    <dbReference type="NCBI Taxonomy" id="176173"/>
    <lineage>
        <taxon>Eukaryota</taxon>
        <taxon>Fungi</taxon>
        <taxon>Dikarya</taxon>
        <taxon>Ascomycota</taxon>
        <taxon>Pezizomycotina</taxon>
        <taxon>Eurotiomycetes</taxon>
        <taxon>Eurotiomycetidae</taxon>
        <taxon>Eurotiales</taxon>
        <taxon>Aspergillaceae</taxon>
        <taxon>Aspergillus</taxon>
        <taxon>Aspergillus subgen. Nidulantes</taxon>
    </lineage>
</organism>
<reference evidence="3 4" key="1">
    <citation type="submission" date="2024-07" db="EMBL/GenBank/DDBJ databases">
        <title>Section-level genome sequencing and comparative genomics of Aspergillus sections Usti and Cavernicolus.</title>
        <authorList>
            <consortium name="Lawrence Berkeley National Laboratory"/>
            <person name="Nybo J.L."/>
            <person name="Vesth T.C."/>
            <person name="Theobald S."/>
            <person name="Frisvad J.C."/>
            <person name="Larsen T.O."/>
            <person name="Kjaerboelling I."/>
            <person name="Rothschild-Mancinelli K."/>
            <person name="Lyhne E.K."/>
            <person name="Kogle M.E."/>
            <person name="Barry K."/>
            <person name="Clum A."/>
            <person name="Na H."/>
            <person name="Ledsgaard L."/>
            <person name="Lin J."/>
            <person name="Lipzen A."/>
            <person name="Kuo A."/>
            <person name="Riley R."/>
            <person name="Mondo S."/>
            <person name="Labutti K."/>
            <person name="Haridas S."/>
            <person name="Pangalinan J."/>
            <person name="Salamov A.A."/>
            <person name="Simmons B.A."/>
            <person name="Magnuson J.K."/>
            <person name="Chen J."/>
            <person name="Drula E."/>
            <person name="Henrissat B."/>
            <person name="Wiebenga A."/>
            <person name="Lubbers R.J."/>
            <person name="Gomes A.C."/>
            <person name="Macurrencykelacurrency M.R."/>
            <person name="Stajich J."/>
            <person name="Grigoriev I.V."/>
            <person name="Mortensen U.H."/>
            <person name="De Vries R.P."/>
            <person name="Baker S.E."/>
            <person name="Andersen M.R."/>
        </authorList>
    </citation>
    <scope>NUCLEOTIDE SEQUENCE [LARGE SCALE GENOMIC DNA]</scope>
    <source>
        <strain evidence="3 4">CBS 449.75</strain>
    </source>
</reference>